<organism evidence="3">
    <name type="scientific">Caldithrix abyssi</name>
    <dbReference type="NCBI Taxonomy" id="187145"/>
    <lineage>
        <taxon>Bacteria</taxon>
        <taxon>Pseudomonadati</taxon>
        <taxon>Calditrichota</taxon>
        <taxon>Calditrichia</taxon>
        <taxon>Calditrichales</taxon>
        <taxon>Calditrichaceae</taxon>
        <taxon>Caldithrix</taxon>
    </lineage>
</organism>
<gene>
    <name evidence="3" type="ORF">ENK44_00435</name>
</gene>
<comment type="caution">
    <text evidence="3">The sequence shown here is derived from an EMBL/GenBank/DDBJ whole genome shotgun (WGS) entry which is preliminary data.</text>
</comment>
<evidence type="ECO:0000256" key="1">
    <source>
        <dbReference type="ARBA" id="ARBA00000085"/>
    </source>
</evidence>
<dbReference type="EMBL" id="DRQG01000004">
    <property type="protein sequence ID" value="HGY54141.1"/>
    <property type="molecule type" value="Genomic_DNA"/>
</dbReference>
<evidence type="ECO:0000256" key="2">
    <source>
        <dbReference type="ARBA" id="ARBA00012438"/>
    </source>
</evidence>
<reference evidence="3" key="1">
    <citation type="journal article" date="2020" name="mSystems">
        <title>Genome- and Community-Level Interaction Insights into Carbon Utilization and Element Cycling Functions of Hydrothermarchaeota in Hydrothermal Sediment.</title>
        <authorList>
            <person name="Zhou Z."/>
            <person name="Liu Y."/>
            <person name="Xu W."/>
            <person name="Pan J."/>
            <person name="Luo Z.H."/>
            <person name="Li M."/>
        </authorList>
    </citation>
    <scope>NUCLEOTIDE SEQUENCE [LARGE SCALE GENOMIC DNA]</scope>
    <source>
        <strain evidence="3">HyVt-577</strain>
    </source>
</reference>
<sequence length="221" mass="25046">MSAMKAFSEENTDLLKKLIHDMKTPLSTLRMAVSNVEFMLADHITEARKRQEFEDILVDAQNSIRDITQTIQLFHEILIRNEDKGKLLHLSDVVNEFRQRVSDDNGVIRVNVGSDASHSIFWKGYPLVSVLIGLMRTLASFQAHSPVLQVWPKNNEEENGIVRFCFSATMDTPDPKITSFIEGKKEFLIAKWALLCNAIPVNLNQTGKTINICFDVPTGKE</sequence>
<dbReference type="InterPro" id="IPR003661">
    <property type="entry name" value="HisK_dim/P_dom"/>
</dbReference>
<name>A0A7V4TX77_CALAY</name>
<proteinExistence type="predicted"/>
<dbReference type="GO" id="GO:0000155">
    <property type="term" value="F:phosphorelay sensor kinase activity"/>
    <property type="evidence" value="ECO:0007669"/>
    <property type="project" value="InterPro"/>
</dbReference>
<comment type="catalytic activity">
    <reaction evidence="1">
        <text>ATP + protein L-histidine = ADP + protein N-phospho-L-histidine.</text>
        <dbReference type="EC" id="2.7.13.3"/>
    </reaction>
</comment>
<dbReference type="CDD" id="cd00082">
    <property type="entry name" value="HisKA"/>
    <property type="match status" value="1"/>
</dbReference>
<accession>A0A7V4TX77</accession>
<protein>
    <recommendedName>
        <fullName evidence="2">histidine kinase</fullName>
        <ecNumber evidence="2">2.7.13.3</ecNumber>
    </recommendedName>
</protein>
<dbReference type="Proteomes" id="UP000885779">
    <property type="component" value="Unassembled WGS sequence"/>
</dbReference>
<dbReference type="EC" id="2.7.13.3" evidence="2"/>
<evidence type="ECO:0000313" key="3">
    <source>
        <dbReference type="EMBL" id="HGY54141.1"/>
    </source>
</evidence>
<dbReference type="AlphaFoldDB" id="A0A7V4TX77"/>